<evidence type="ECO:0008006" key="3">
    <source>
        <dbReference type="Google" id="ProtNLM"/>
    </source>
</evidence>
<accession>A0ABU6AT88</accession>
<dbReference type="Gene3D" id="3.40.50.1820">
    <property type="entry name" value="alpha/beta hydrolase"/>
    <property type="match status" value="1"/>
</dbReference>
<name>A0ABU6AT88_9NOCA</name>
<evidence type="ECO:0000313" key="1">
    <source>
        <dbReference type="EMBL" id="MEB3510384.1"/>
    </source>
</evidence>
<gene>
    <name evidence="1" type="ORF">U3653_10175</name>
</gene>
<dbReference type="Proteomes" id="UP001348098">
    <property type="component" value="Unassembled WGS sequence"/>
</dbReference>
<dbReference type="RefSeq" id="WP_195079351.1">
    <property type="nucleotide sequence ID" value="NZ_JAYESH010000003.1"/>
</dbReference>
<protein>
    <recommendedName>
        <fullName evidence="3">Alpha/beta hydrolase</fullName>
    </recommendedName>
</protein>
<dbReference type="EMBL" id="JAYKYQ010000003">
    <property type="protein sequence ID" value="MEB3510384.1"/>
    <property type="molecule type" value="Genomic_DNA"/>
</dbReference>
<keyword evidence="2" id="KW-1185">Reference proteome</keyword>
<comment type="caution">
    <text evidence="1">The sequence shown here is derived from an EMBL/GenBank/DDBJ whole genome shotgun (WGS) entry which is preliminary data.</text>
</comment>
<dbReference type="InterPro" id="IPR029058">
    <property type="entry name" value="AB_hydrolase_fold"/>
</dbReference>
<evidence type="ECO:0000313" key="2">
    <source>
        <dbReference type="Proteomes" id="UP001348098"/>
    </source>
</evidence>
<sequence length="105" mass="11437">MAASAGAREVADHHITRLLQPGAMTAALNWYRAIGDDWLHAPRVSVPTTVVWGGGDIAVARAGIDLCGEFVDADYSMAGTRHARSLSRRRAFEPETAWKRHQPAD</sequence>
<proteinExistence type="predicted"/>
<reference evidence="1 2" key="1">
    <citation type="submission" date="2023-12" db="EMBL/GenBank/DDBJ databases">
        <title>novel species in genus Nocarida.</title>
        <authorList>
            <person name="Li Z."/>
        </authorList>
    </citation>
    <scope>NUCLEOTIDE SEQUENCE [LARGE SCALE GENOMIC DNA]</scope>
    <source>
        <strain evidence="1 2">CDC186</strain>
    </source>
</reference>
<organism evidence="1 2">
    <name type="scientific">Nocardia implantans</name>
    <dbReference type="NCBI Taxonomy" id="3108168"/>
    <lineage>
        <taxon>Bacteria</taxon>
        <taxon>Bacillati</taxon>
        <taxon>Actinomycetota</taxon>
        <taxon>Actinomycetes</taxon>
        <taxon>Mycobacteriales</taxon>
        <taxon>Nocardiaceae</taxon>
        <taxon>Nocardia</taxon>
    </lineage>
</organism>
<dbReference type="SUPFAM" id="SSF53474">
    <property type="entry name" value="alpha/beta-Hydrolases"/>
    <property type="match status" value="1"/>
</dbReference>